<evidence type="ECO:0000313" key="1">
    <source>
        <dbReference type="EMBL" id="GAA4258782.1"/>
    </source>
</evidence>
<keyword evidence="2" id="KW-1185">Reference proteome</keyword>
<gene>
    <name evidence="1" type="ORF">GCM10022255_080780</name>
</gene>
<protein>
    <submittedName>
        <fullName evidence="1">Uncharacterized protein</fullName>
    </submittedName>
</protein>
<proteinExistence type="predicted"/>
<sequence length="186" mass="20383">MNVSRGTGPVLNWGVYAVDDELDRLAPGTVFMAVFDVQDELVVEGNPPERRRRGEYAWPWIDDRLEPRLVAEGQRFASRMLWFLKDRAELARVLLAGTGDEPGQWRRDGIVATRFSGAASGLVQATILARLIGDAELERMARAKLDAAADVEVAEYGGPFSAAVGYFATKYGAWSPVDLSDLSPPA</sequence>
<comment type="caution">
    <text evidence="1">The sequence shown here is derived from an EMBL/GenBank/DDBJ whole genome shotgun (WGS) entry which is preliminary data.</text>
</comment>
<dbReference type="Proteomes" id="UP001500620">
    <property type="component" value="Unassembled WGS sequence"/>
</dbReference>
<evidence type="ECO:0000313" key="2">
    <source>
        <dbReference type="Proteomes" id="UP001500620"/>
    </source>
</evidence>
<name>A0ABP8DLB7_9ACTN</name>
<reference evidence="2" key="1">
    <citation type="journal article" date="2019" name="Int. J. Syst. Evol. Microbiol.">
        <title>The Global Catalogue of Microorganisms (GCM) 10K type strain sequencing project: providing services to taxonomists for standard genome sequencing and annotation.</title>
        <authorList>
            <consortium name="The Broad Institute Genomics Platform"/>
            <consortium name="The Broad Institute Genome Sequencing Center for Infectious Disease"/>
            <person name="Wu L."/>
            <person name="Ma J."/>
        </authorList>
    </citation>
    <scope>NUCLEOTIDE SEQUENCE [LARGE SCALE GENOMIC DNA]</scope>
    <source>
        <strain evidence="2">JCM 17441</strain>
    </source>
</reference>
<organism evidence="1 2">
    <name type="scientific">Dactylosporangium darangshiense</name>
    <dbReference type="NCBI Taxonomy" id="579108"/>
    <lineage>
        <taxon>Bacteria</taxon>
        <taxon>Bacillati</taxon>
        <taxon>Actinomycetota</taxon>
        <taxon>Actinomycetes</taxon>
        <taxon>Micromonosporales</taxon>
        <taxon>Micromonosporaceae</taxon>
        <taxon>Dactylosporangium</taxon>
    </lineage>
</organism>
<dbReference type="EMBL" id="BAABAT010000032">
    <property type="protein sequence ID" value="GAA4258782.1"/>
    <property type="molecule type" value="Genomic_DNA"/>
</dbReference>
<accession>A0ABP8DLB7</accession>